<dbReference type="OrthoDB" id="18170at2759"/>
<evidence type="ECO:0000256" key="6">
    <source>
        <dbReference type="ARBA" id="ARBA00022989"/>
    </source>
</evidence>
<feature type="region of interest" description="Disordered" evidence="8">
    <location>
        <begin position="27"/>
        <end position="47"/>
    </location>
</feature>
<evidence type="ECO:0000256" key="1">
    <source>
        <dbReference type="ARBA" id="ARBA00001946"/>
    </source>
</evidence>
<evidence type="ECO:0000256" key="5">
    <source>
        <dbReference type="ARBA" id="ARBA00022692"/>
    </source>
</evidence>
<evidence type="ECO:0000256" key="2">
    <source>
        <dbReference type="ARBA" id="ARBA00004141"/>
    </source>
</evidence>
<evidence type="ECO:0000256" key="7">
    <source>
        <dbReference type="ARBA" id="ARBA00023136"/>
    </source>
</evidence>
<dbReference type="Proteomes" id="UP000886653">
    <property type="component" value="Unassembled WGS sequence"/>
</dbReference>
<feature type="transmembrane region" description="Helical" evidence="9">
    <location>
        <begin position="186"/>
        <end position="203"/>
    </location>
</feature>
<feature type="transmembrane region" description="Helical" evidence="9">
    <location>
        <begin position="162"/>
        <end position="181"/>
    </location>
</feature>
<dbReference type="AlphaFoldDB" id="A0A9P6TAI9"/>
<dbReference type="GO" id="GO:0005886">
    <property type="term" value="C:plasma membrane"/>
    <property type="evidence" value="ECO:0007669"/>
    <property type="project" value="TreeGrafter"/>
</dbReference>
<keyword evidence="6 9" id="KW-1133">Transmembrane helix</keyword>
<comment type="cofactor">
    <cofactor evidence="1">
        <name>Mg(2+)</name>
        <dbReference type="ChEBI" id="CHEBI:18420"/>
    </cofactor>
</comment>
<dbReference type="PANTHER" id="PTHR11048:SF28">
    <property type="entry name" value="4-HYDROXYBENZOATE POLYPRENYLTRANSFERASE, MITOCHONDRIAL"/>
    <property type="match status" value="1"/>
</dbReference>
<keyword evidence="7 9" id="KW-0472">Membrane</keyword>
<dbReference type="GO" id="GO:0016765">
    <property type="term" value="F:transferase activity, transferring alkyl or aryl (other than methyl) groups"/>
    <property type="evidence" value="ECO:0007669"/>
    <property type="project" value="InterPro"/>
</dbReference>
<feature type="compositionally biased region" description="Polar residues" evidence="8">
    <location>
        <begin position="27"/>
        <end position="44"/>
    </location>
</feature>
<reference evidence="10" key="1">
    <citation type="submission" date="2013-11" db="EMBL/GenBank/DDBJ databases">
        <title>Genome sequence of the fusiform rust pathogen reveals effectors for host alternation and coevolution with pine.</title>
        <authorList>
            <consortium name="DOE Joint Genome Institute"/>
            <person name="Smith K."/>
            <person name="Pendleton A."/>
            <person name="Kubisiak T."/>
            <person name="Anderson C."/>
            <person name="Salamov A."/>
            <person name="Aerts A."/>
            <person name="Riley R."/>
            <person name="Clum A."/>
            <person name="Lindquist E."/>
            <person name="Ence D."/>
            <person name="Campbell M."/>
            <person name="Kronenberg Z."/>
            <person name="Feau N."/>
            <person name="Dhillon B."/>
            <person name="Hamelin R."/>
            <person name="Burleigh J."/>
            <person name="Smith J."/>
            <person name="Yandell M."/>
            <person name="Nelson C."/>
            <person name="Grigoriev I."/>
            <person name="Davis J."/>
        </authorList>
    </citation>
    <scope>NUCLEOTIDE SEQUENCE</scope>
    <source>
        <strain evidence="10">G11</strain>
    </source>
</reference>
<comment type="similarity">
    <text evidence="3">Belongs to the UbiA prenyltransferase family.</text>
</comment>
<dbReference type="Pfam" id="PF01040">
    <property type="entry name" value="UbiA"/>
    <property type="match status" value="1"/>
</dbReference>
<sequence length="362" mass="40123">MSRAFSALGYFISAPCTEKVQLKNLTPTDSDSASVRPSTKNASPKNPRHRYLQQNWITFRRFTSPYLRLARLHTIMAWAIFPAPALYTAILFHATQLPDMTPLTKMVKCLRICAALFVSVMSYRAAGLAWDDLIDREYDAKVTRSKIRPLPAGELTGKKLDGAVFCIALLSGLTIILLQVLLAPEVFPSFFFSGAIFLVYPFLKRVTYYTQFFGAWLISMGVIQAWVACAAIHDPVPGAGSGWGHVVAIIYRDAIKLGPIFLMEFLYELAHELIYGCQDTGEDMEIGLFSLSILCGYKLSRLIGFILVSCFAGLVGYCAAVASLPAWPLTVLPVFWLMFNFVSLDLAIPKSCGTWATQAIKV</sequence>
<dbReference type="InterPro" id="IPR044878">
    <property type="entry name" value="UbiA_sf"/>
</dbReference>
<dbReference type="PANTHER" id="PTHR11048">
    <property type="entry name" value="PRENYLTRANSFERASES"/>
    <property type="match status" value="1"/>
</dbReference>
<dbReference type="InterPro" id="IPR000537">
    <property type="entry name" value="UbiA_prenyltransferase"/>
</dbReference>
<evidence type="ECO:0000313" key="11">
    <source>
        <dbReference type="Proteomes" id="UP000886653"/>
    </source>
</evidence>
<keyword evidence="5 9" id="KW-0812">Transmembrane</keyword>
<comment type="caution">
    <text evidence="10">The sequence shown here is derived from an EMBL/GenBank/DDBJ whole genome shotgun (WGS) entry which is preliminary data.</text>
</comment>
<dbReference type="Gene3D" id="1.10.357.140">
    <property type="entry name" value="UbiA prenyltransferase"/>
    <property type="match status" value="1"/>
</dbReference>
<evidence type="ECO:0000256" key="4">
    <source>
        <dbReference type="ARBA" id="ARBA00022679"/>
    </source>
</evidence>
<protein>
    <submittedName>
        <fullName evidence="10">Uncharacterized protein</fullName>
    </submittedName>
</protein>
<evidence type="ECO:0000256" key="3">
    <source>
        <dbReference type="ARBA" id="ARBA00005985"/>
    </source>
</evidence>
<evidence type="ECO:0000256" key="8">
    <source>
        <dbReference type="SAM" id="MobiDB-lite"/>
    </source>
</evidence>
<feature type="transmembrane region" description="Helical" evidence="9">
    <location>
        <begin position="75"/>
        <end position="97"/>
    </location>
</feature>
<comment type="subcellular location">
    <subcellularLocation>
        <location evidence="2">Membrane</location>
        <topology evidence="2">Multi-pass membrane protein</topology>
    </subcellularLocation>
</comment>
<feature type="transmembrane region" description="Helical" evidence="9">
    <location>
        <begin position="330"/>
        <end position="348"/>
    </location>
</feature>
<name>A0A9P6TAI9_9BASI</name>
<keyword evidence="4" id="KW-0808">Transferase</keyword>
<proteinExistence type="inferred from homology"/>
<dbReference type="EMBL" id="MU167291">
    <property type="protein sequence ID" value="KAG0144669.1"/>
    <property type="molecule type" value="Genomic_DNA"/>
</dbReference>
<evidence type="ECO:0000256" key="9">
    <source>
        <dbReference type="SAM" id="Phobius"/>
    </source>
</evidence>
<dbReference type="Gene3D" id="1.20.120.1780">
    <property type="entry name" value="UbiA prenyltransferase"/>
    <property type="match status" value="1"/>
</dbReference>
<gene>
    <name evidence="10" type="ORF">CROQUDRAFT_108385</name>
</gene>
<accession>A0A9P6TAI9</accession>
<evidence type="ECO:0000313" key="10">
    <source>
        <dbReference type="EMBL" id="KAG0144669.1"/>
    </source>
</evidence>
<dbReference type="InterPro" id="IPR039653">
    <property type="entry name" value="Prenyltransferase"/>
</dbReference>
<organism evidence="10 11">
    <name type="scientific">Cronartium quercuum f. sp. fusiforme G11</name>
    <dbReference type="NCBI Taxonomy" id="708437"/>
    <lineage>
        <taxon>Eukaryota</taxon>
        <taxon>Fungi</taxon>
        <taxon>Dikarya</taxon>
        <taxon>Basidiomycota</taxon>
        <taxon>Pucciniomycotina</taxon>
        <taxon>Pucciniomycetes</taxon>
        <taxon>Pucciniales</taxon>
        <taxon>Coleosporiaceae</taxon>
        <taxon>Cronartium</taxon>
    </lineage>
</organism>
<keyword evidence="11" id="KW-1185">Reference proteome</keyword>
<feature type="transmembrane region" description="Helical" evidence="9">
    <location>
        <begin position="109"/>
        <end position="130"/>
    </location>
</feature>
<feature type="transmembrane region" description="Helical" evidence="9">
    <location>
        <begin position="302"/>
        <end position="324"/>
    </location>
</feature>